<dbReference type="PANTHER" id="PTHR44688:SF16">
    <property type="entry name" value="DNA-BINDING TRANSCRIPTIONAL ACTIVATOR DEVR_DOSR"/>
    <property type="match status" value="1"/>
</dbReference>
<dbReference type="InterPro" id="IPR036388">
    <property type="entry name" value="WH-like_DNA-bd_sf"/>
</dbReference>
<dbReference type="Pfam" id="PF07302">
    <property type="entry name" value="AroM"/>
    <property type="match status" value="1"/>
</dbReference>
<dbReference type="PROSITE" id="PS00622">
    <property type="entry name" value="HTH_LUXR_1"/>
    <property type="match status" value="1"/>
</dbReference>
<dbReference type="SMART" id="SM00421">
    <property type="entry name" value="HTH_LUXR"/>
    <property type="match status" value="1"/>
</dbReference>
<dbReference type="Gene3D" id="1.10.10.10">
    <property type="entry name" value="Winged helix-like DNA-binding domain superfamily/Winged helix DNA-binding domain"/>
    <property type="match status" value="1"/>
</dbReference>
<dbReference type="PROSITE" id="PS50043">
    <property type="entry name" value="HTH_LUXR_2"/>
    <property type="match status" value="1"/>
</dbReference>
<reference evidence="5" key="1">
    <citation type="submission" date="2016-04" db="EMBL/GenBank/DDBJ databases">
        <authorList>
            <person name="Evans L.H."/>
            <person name="Alamgir A."/>
            <person name="Owens N."/>
            <person name="Weber N.D."/>
            <person name="Virtaneva K."/>
            <person name="Barbian K."/>
            <person name="Babar A."/>
            <person name="Rosenke K."/>
        </authorList>
    </citation>
    <scope>NUCLEOTIDE SEQUENCE</scope>
    <source>
        <strain evidence="5">86</strain>
    </source>
</reference>
<dbReference type="GO" id="GO:0003677">
    <property type="term" value="F:DNA binding"/>
    <property type="evidence" value="ECO:0007669"/>
    <property type="project" value="UniProtKB-KW"/>
</dbReference>
<dbReference type="InterPro" id="IPR016032">
    <property type="entry name" value="Sig_transdc_resp-reg_C-effctor"/>
</dbReference>
<dbReference type="GO" id="GO:0006355">
    <property type="term" value="P:regulation of DNA-templated transcription"/>
    <property type="evidence" value="ECO:0007669"/>
    <property type="project" value="InterPro"/>
</dbReference>
<dbReference type="Pfam" id="PF00196">
    <property type="entry name" value="GerE"/>
    <property type="match status" value="1"/>
</dbReference>
<dbReference type="InterPro" id="IPR000792">
    <property type="entry name" value="Tscrpt_reg_LuxR_C"/>
</dbReference>
<dbReference type="PRINTS" id="PR00038">
    <property type="entry name" value="HTHLUXR"/>
</dbReference>
<dbReference type="PANTHER" id="PTHR44688">
    <property type="entry name" value="DNA-BINDING TRANSCRIPTIONAL ACTIVATOR DEVR_DOSR"/>
    <property type="match status" value="1"/>
</dbReference>
<dbReference type="InterPro" id="IPR010843">
    <property type="entry name" value="Uncharacterised_AroM"/>
</dbReference>
<evidence type="ECO:0000313" key="5">
    <source>
        <dbReference type="EMBL" id="SBV99111.1"/>
    </source>
</evidence>
<proteinExistence type="predicted"/>
<gene>
    <name evidence="5" type="ORF">KL86APRO_11106</name>
</gene>
<accession>A0A212JI78</accession>
<keyword evidence="1" id="KW-0805">Transcription regulation</keyword>
<evidence type="ECO:0000259" key="4">
    <source>
        <dbReference type="PROSITE" id="PS50043"/>
    </source>
</evidence>
<dbReference type="EMBL" id="FLUO01000001">
    <property type="protein sequence ID" value="SBV99111.1"/>
    <property type="molecule type" value="Genomic_DNA"/>
</dbReference>
<evidence type="ECO:0000256" key="3">
    <source>
        <dbReference type="ARBA" id="ARBA00023163"/>
    </source>
</evidence>
<protein>
    <submittedName>
        <fullName evidence="5">Response regulator</fullName>
    </submittedName>
</protein>
<evidence type="ECO:0000256" key="2">
    <source>
        <dbReference type="ARBA" id="ARBA00023125"/>
    </source>
</evidence>
<evidence type="ECO:0000256" key="1">
    <source>
        <dbReference type="ARBA" id="ARBA00023015"/>
    </source>
</evidence>
<keyword evidence="3" id="KW-0804">Transcription</keyword>
<feature type="domain" description="HTH luxR-type" evidence="4">
    <location>
        <begin position="240"/>
        <end position="305"/>
    </location>
</feature>
<dbReference type="CDD" id="cd06170">
    <property type="entry name" value="LuxR_C_like"/>
    <property type="match status" value="1"/>
</dbReference>
<name>A0A212JI78_9PROT</name>
<dbReference type="AlphaFoldDB" id="A0A212JI78"/>
<keyword evidence="2" id="KW-0238">DNA-binding</keyword>
<organism evidence="5">
    <name type="scientific">uncultured Alphaproteobacteria bacterium</name>
    <dbReference type="NCBI Taxonomy" id="91750"/>
    <lineage>
        <taxon>Bacteria</taxon>
        <taxon>Pseudomonadati</taxon>
        <taxon>Pseudomonadota</taxon>
        <taxon>Alphaproteobacteria</taxon>
        <taxon>environmental samples</taxon>
    </lineage>
</organism>
<sequence>MTPLSEVERRVTFITAGQSPRIDIVTDARAHVDGRCRVIEIGALDGMTHSEIAELAPHRDECSIVTALADGRRVVVSGAWLSRKVALICNARERGPSDLVVVGATGLVDTGPRSPYVIQAQTALEHTMETLYTAGQTAGRIFPLARQTTMRPSSSEVPFVGAHAEPGDAAALVAACERLAPCDYIVLNSISYSEADRALVAETSGKLVLLIRRIVSGLLDKALRQCGRSAAAAFAPEGPLAELVAALTPREYQVFELVVAGRANKEIARTLAISPRTVEIHRGHMMEKMGVSSAAGLIWMVANADGRRPS</sequence>
<dbReference type="SUPFAM" id="SSF46894">
    <property type="entry name" value="C-terminal effector domain of the bipartite response regulators"/>
    <property type="match status" value="1"/>
</dbReference>